<accession>A0AAV5GAS8</accession>
<feature type="region of interest" description="Disordered" evidence="1">
    <location>
        <begin position="960"/>
        <end position="997"/>
    </location>
</feature>
<keyword evidence="2" id="KW-1133">Transmembrane helix</keyword>
<feature type="compositionally biased region" description="Low complexity" evidence="1">
    <location>
        <begin position="963"/>
        <end position="976"/>
    </location>
</feature>
<dbReference type="AlphaFoldDB" id="A0AAV5GAS8"/>
<feature type="region of interest" description="Disordered" evidence="1">
    <location>
        <begin position="534"/>
        <end position="560"/>
    </location>
</feature>
<feature type="region of interest" description="Disordered" evidence="1">
    <location>
        <begin position="115"/>
        <end position="137"/>
    </location>
</feature>
<evidence type="ECO:0000256" key="1">
    <source>
        <dbReference type="SAM" id="MobiDB-lite"/>
    </source>
</evidence>
<keyword evidence="4" id="KW-1185">Reference proteome</keyword>
<feature type="compositionally biased region" description="Low complexity" evidence="1">
    <location>
        <begin position="848"/>
        <end position="872"/>
    </location>
</feature>
<organism evidence="3 4">
    <name type="scientific">Rhodotorula paludigena</name>
    <dbReference type="NCBI Taxonomy" id="86838"/>
    <lineage>
        <taxon>Eukaryota</taxon>
        <taxon>Fungi</taxon>
        <taxon>Dikarya</taxon>
        <taxon>Basidiomycota</taxon>
        <taxon>Pucciniomycotina</taxon>
        <taxon>Microbotryomycetes</taxon>
        <taxon>Sporidiobolales</taxon>
        <taxon>Sporidiobolaceae</taxon>
        <taxon>Rhodotorula</taxon>
    </lineage>
</organism>
<feature type="compositionally biased region" description="Low complexity" evidence="1">
    <location>
        <begin position="714"/>
        <end position="729"/>
    </location>
</feature>
<feature type="compositionally biased region" description="Low complexity" evidence="1">
    <location>
        <begin position="534"/>
        <end position="552"/>
    </location>
</feature>
<feature type="region of interest" description="Disordered" evidence="1">
    <location>
        <begin position="344"/>
        <end position="364"/>
    </location>
</feature>
<keyword evidence="2" id="KW-0472">Membrane</keyword>
<feature type="region of interest" description="Disordered" evidence="1">
    <location>
        <begin position="704"/>
        <end position="729"/>
    </location>
</feature>
<feature type="compositionally biased region" description="Low complexity" evidence="1">
    <location>
        <begin position="1027"/>
        <end position="1039"/>
    </location>
</feature>
<reference evidence="3 4" key="1">
    <citation type="submission" date="2021-12" db="EMBL/GenBank/DDBJ databases">
        <title>High titer production of polyol ester of fatty acids by Rhodotorula paludigena BS15 towards product separation-free biomass refinery.</title>
        <authorList>
            <person name="Mano J."/>
            <person name="Ono H."/>
            <person name="Tanaka T."/>
            <person name="Naito K."/>
            <person name="Sushida H."/>
            <person name="Ike M."/>
            <person name="Tokuyasu K."/>
            <person name="Kitaoka M."/>
        </authorList>
    </citation>
    <scope>NUCLEOTIDE SEQUENCE [LARGE SCALE GENOMIC DNA]</scope>
    <source>
        <strain evidence="3 4">BS15</strain>
    </source>
</reference>
<evidence type="ECO:0000313" key="3">
    <source>
        <dbReference type="EMBL" id="GJN87423.1"/>
    </source>
</evidence>
<dbReference type="Proteomes" id="UP001342314">
    <property type="component" value="Unassembled WGS sequence"/>
</dbReference>
<evidence type="ECO:0008006" key="5">
    <source>
        <dbReference type="Google" id="ProtNLM"/>
    </source>
</evidence>
<feature type="compositionally biased region" description="Polar residues" evidence="1">
    <location>
        <begin position="502"/>
        <end position="512"/>
    </location>
</feature>
<feature type="transmembrane region" description="Helical" evidence="2">
    <location>
        <begin position="313"/>
        <end position="335"/>
    </location>
</feature>
<gene>
    <name evidence="3" type="ORF">Rhopal_000372-T1</name>
</gene>
<evidence type="ECO:0000256" key="2">
    <source>
        <dbReference type="SAM" id="Phobius"/>
    </source>
</evidence>
<feature type="region of interest" description="Disordered" evidence="1">
    <location>
        <begin position="201"/>
        <end position="306"/>
    </location>
</feature>
<feature type="region of interest" description="Disordered" evidence="1">
    <location>
        <begin position="801"/>
        <end position="881"/>
    </location>
</feature>
<feature type="region of interest" description="Disordered" evidence="1">
    <location>
        <begin position="492"/>
        <end position="521"/>
    </location>
</feature>
<feature type="region of interest" description="Disordered" evidence="1">
    <location>
        <begin position="605"/>
        <end position="627"/>
    </location>
</feature>
<evidence type="ECO:0000313" key="4">
    <source>
        <dbReference type="Proteomes" id="UP001342314"/>
    </source>
</evidence>
<keyword evidence="2" id="KW-0812">Transmembrane</keyword>
<feature type="region of interest" description="Disordered" evidence="1">
    <location>
        <begin position="421"/>
        <end position="453"/>
    </location>
</feature>
<feature type="compositionally biased region" description="Low complexity" evidence="1">
    <location>
        <begin position="492"/>
        <end position="501"/>
    </location>
</feature>
<comment type="caution">
    <text evidence="3">The sequence shown here is derived from an EMBL/GenBank/DDBJ whole genome shotgun (WGS) entry which is preliminary data.</text>
</comment>
<feature type="compositionally biased region" description="Polar residues" evidence="1">
    <location>
        <begin position="279"/>
        <end position="290"/>
    </location>
</feature>
<protein>
    <recommendedName>
        <fullName evidence="5">Proteophosphoglycan ppg4</fullName>
    </recommendedName>
</protein>
<name>A0AAV5GAS8_9BASI</name>
<feature type="region of interest" description="Disordered" evidence="1">
    <location>
        <begin position="1018"/>
        <end position="1039"/>
    </location>
</feature>
<sequence>MDKRPSSHFRVDKRANDGFWTPGMGEAGFDEAAATAVDSPAPTPVYNPKAQAPTDSPAMVTLTLTAVIKVISPTNAGDSGVDAPAPSLASSADGAQTELIFGPSTAPVKVVQPAPSTLATSEPSPQPVDRPSTAGANMFGGASSSGLVRFLGAATSATPVYIAAASTSTSPSPIVLPSSSSVGSDRIFTLPTESTIRAVVTSTTPATQQTSSMAISAAAPAASMSNSVDGSVGETPADSMSTPSSGSSPSTSAEDAANRSLTSSSARTATPSSTARAGLSTSNQPSSTAPRSPDATGRSSSPFDRIGDSPANIALTTIIALIIFAILVAVLAFCLRRCHRRRKRARVGQTLGSDSGSPELERGARWSPVTPAAAWTPLTTDAAGEGGQVGDGVREMRELWRQSLGDLAPQAGLVVPGSSRIAASERPPSSDWTSFVGGHPSTEGGHEGRRDSAATVNTGILDWGERRHGSIGGLAPPPRRPHPLRTVFRPSYSSPSAYSESTGNALSPNSIVHSPRQPGLGSPFRFGAVPALTRTSASTTSPLSPTGPSHPGLRSKPSWKDSLDRVMGSAADIIGATFLSRDSSPASSRRGSYVRSVGALRRAFGVTGSDEEKGEKRDRQTRDDDDEKADYFTEYAGPRVPLSGQFASRPTFEPERPVSPMSPPLAGGYAPALGALGLVAPIRPAHYRASSSVSYYPTTTQPPVFATPHQSTPSVAPSANRSSCSSASTSSTSRAIAGLADVATAVLVAQHGSTARARRDALSPVLDSAVPPSPVIPPVTPEPLVRPALAGLQNSPAPFSRLERVEGSSSPPSPELAQRDASSAISHDPFADPASSRPPLAQVRRRSASLGSLASAASDSTSTSSSSEADASPSRRHQQLARHSAFAQLYLQRRMEGRRASTPNFVRSRFSTGDRRSSLALSVGGAFEATPRPASVACDNLGRSLGSAILGQPDALSDDDAEVSSLELSSSEDGGVARSDVRTLETDDERHARRARTSLERERAAVLMYERRRRSLGGESLFGTGRRGSLAGSVAASVA</sequence>
<feature type="compositionally biased region" description="Low complexity" evidence="1">
    <location>
        <begin position="239"/>
        <end position="277"/>
    </location>
</feature>
<feature type="compositionally biased region" description="Polar residues" evidence="1">
    <location>
        <begin position="704"/>
        <end position="713"/>
    </location>
</feature>
<dbReference type="EMBL" id="BQKY01000001">
    <property type="protein sequence ID" value="GJN87423.1"/>
    <property type="molecule type" value="Genomic_DNA"/>
</dbReference>
<proteinExistence type="predicted"/>
<feature type="compositionally biased region" description="Basic and acidic residues" evidence="1">
    <location>
        <begin position="610"/>
        <end position="622"/>
    </location>
</feature>
<feature type="compositionally biased region" description="Basic and acidic residues" evidence="1">
    <location>
        <begin position="979"/>
        <end position="997"/>
    </location>
</feature>
<feature type="compositionally biased region" description="Low complexity" evidence="1">
    <location>
        <begin position="201"/>
        <end position="227"/>
    </location>
</feature>